<feature type="site" description="Important for substrate specificity" evidence="4">
    <location>
        <position position="75"/>
    </location>
</feature>
<evidence type="ECO:0000256" key="2">
    <source>
        <dbReference type="ARBA" id="ARBA00022801"/>
    </source>
</evidence>
<dbReference type="GO" id="GO:0036221">
    <property type="term" value="F:UTP diphosphatase activity"/>
    <property type="evidence" value="ECO:0007669"/>
    <property type="project" value="RHEA"/>
</dbReference>
<comment type="caution">
    <text evidence="4">Lacks conserved residue(s) required for the propagation of feature annotation.</text>
</comment>
<dbReference type="NCBIfam" id="TIGR00172">
    <property type="entry name" value="maf"/>
    <property type="match status" value="1"/>
</dbReference>
<dbReference type="Gene3D" id="3.90.950.10">
    <property type="match status" value="1"/>
</dbReference>
<comment type="function">
    <text evidence="4">Nucleoside triphosphate pyrophosphatase that hydrolyzes dTTP and UTP. May have a dual role in cell division arrest and in preventing the incorporation of modified nucleotides into cellular nucleic acids.</text>
</comment>
<comment type="subcellular location">
    <subcellularLocation>
        <location evidence="4">Cytoplasm</location>
    </subcellularLocation>
</comment>
<keyword evidence="4" id="KW-0963">Cytoplasm</keyword>
<comment type="similarity">
    <text evidence="4">Belongs to the Maf family. YhdE subfamily.</text>
</comment>
<dbReference type="GO" id="GO:0036218">
    <property type="term" value="F:dTTP diphosphatase activity"/>
    <property type="evidence" value="ECO:0007669"/>
    <property type="project" value="RHEA"/>
</dbReference>
<evidence type="ECO:0000256" key="3">
    <source>
        <dbReference type="ARBA" id="ARBA00023080"/>
    </source>
</evidence>
<dbReference type="Pfam" id="PF02545">
    <property type="entry name" value="Maf"/>
    <property type="match status" value="1"/>
</dbReference>
<dbReference type="PANTHER" id="PTHR43213">
    <property type="entry name" value="BIFUNCTIONAL DTTP/UTP PYROPHOSPHATASE/METHYLTRANSFERASE PROTEIN-RELATED"/>
    <property type="match status" value="1"/>
</dbReference>
<dbReference type="PANTHER" id="PTHR43213:SF5">
    <property type="entry name" value="BIFUNCTIONAL DTTP_UTP PYROPHOSPHATASE_METHYLTRANSFERASE PROTEIN-RELATED"/>
    <property type="match status" value="1"/>
</dbReference>
<sequence>MSAAPPPLILASASPRRRDLLLQIGIAPERILPPDVDETPLKAELPAHLALRLAEAKARAVAAENPDAVVLAADTVVACGRRVLPKAEDEATARACLAHLSGRRHRVYGGICVIAPGLAQPRLRRVVTAVTFKRLSESETRLYLASGEWRGKAGGYAIQGLAGRFVTQLVGSYGNVVGLSLPETATLLAAAGIRHPAET</sequence>
<dbReference type="CDD" id="cd00555">
    <property type="entry name" value="Maf"/>
    <property type="match status" value="1"/>
</dbReference>
<reference evidence="5" key="1">
    <citation type="submission" date="2016-04" db="EMBL/GenBank/DDBJ databases">
        <authorList>
            <person name="Evans L.H."/>
            <person name="Alamgir A."/>
            <person name="Owens N."/>
            <person name="Weber N.D."/>
            <person name="Virtaneva K."/>
            <person name="Barbian K."/>
            <person name="Babar A."/>
            <person name="Rosenke K."/>
        </authorList>
    </citation>
    <scope>NUCLEOTIDE SEQUENCE</scope>
    <source>
        <strain evidence="5">86</strain>
    </source>
</reference>
<gene>
    <name evidence="5" type="ORF">KL86APRO_30226</name>
</gene>
<comment type="catalytic activity">
    <reaction evidence="4">
        <text>dTTP + H2O = dTMP + diphosphate + H(+)</text>
        <dbReference type="Rhea" id="RHEA:28534"/>
        <dbReference type="ChEBI" id="CHEBI:15377"/>
        <dbReference type="ChEBI" id="CHEBI:15378"/>
        <dbReference type="ChEBI" id="CHEBI:33019"/>
        <dbReference type="ChEBI" id="CHEBI:37568"/>
        <dbReference type="ChEBI" id="CHEBI:63528"/>
        <dbReference type="EC" id="3.6.1.9"/>
    </reaction>
</comment>
<dbReference type="PIRSF" id="PIRSF006305">
    <property type="entry name" value="Maf"/>
    <property type="match status" value="1"/>
</dbReference>
<dbReference type="GO" id="GO:0005737">
    <property type="term" value="C:cytoplasm"/>
    <property type="evidence" value="ECO:0007669"/>
    <property type="project" value="UniProtKB-SubCell"/>
</dbReference>
<evidence type="ECO:0000313" key="5">
    <source>
        <dbReference type="EMBL" id="SBW12735.1"/>
    </source>
</evidence>
<feature type="site" description="Important for substrate specificity" evidence="4">
    <location>
        <position position="16"/>
    </location>
</feature>
<dbReference type="EC" id="3.6.1.9" evidence="4"/>
<dbReference type="InterPro" id="IPR029001">
    <property type="entry name" value="ITPase-like_fam"/>
</dbReference>
<evidence type="ECO:0000256" key="1">
    <source>
        <dbReference type="ARBA" id="ARBA00001968"/>
    </source>
</evidence>
<protein>
    <recommendedName>
        <fullName evidence="4">dTTP/UTP pyrophosphatase</fullName>
        <shortName evidence="4">dTTPase/UTPase</shortName>
        <ecNumber evidence="4">3.6.1.9</ecNumber>
    </recommendedName>
    <alternativeName>
        <fullName evidence="4">Nucleoside triphosphate pyrophosphatase</fullName>
    </alternativeName>
    <alternativeName>
        <fullName evidence="4">Nucleotide pyrophosphatase</fullName>
        <shortName evidence="4">Nucleotide PPase</shortName>
    </alternativeName>
</protein>
<accession>A0A212KMC5</accession>
<organism evidence="5">
    <name type="scientific">uncultured Alphaproteobacteria bacterium</name>
    <dbReference type="NCBI Taxonomy" id="91750"/>
    <lineage>
        <taxon>Bacteria</taxon>
        <taxon>Pseudomonadati</taxon>
        <taxon>Pseudomonadota</taxon>
        <taxon>Alphaproteobacteria</taxon>
        <taxon>environmental samples</taxon>
    </lineage>
</organism>
<keyword evidence="2 4" id="KW-0378">Hydrolase</keyword>
<dbReference type="GO" id="GO:0009117">
    <property type="term" value="P:nucleotide metabolic process"/>
    <property type="evidence" value="ECO:0007669"/>
    <property type="project" value="UniProtKB-KW"/>
</dbReference>
<name>A0A212KMC5_9PROT</name>
<dbReference type="EMBL" id="FLUO01000003">
    <property type="protein sequence ID" value="SBW12735.1"/>
    <property type="molecule type" value="Genomic_DNA"/>
</dbReference>
<keyword evidence="3 4" id="KW-0546">Nucleotide metabolism</keyword>
<dbReference type="AlphaFoldDB" id="A0A212KMC5"/>
<feature type="site" description="Important for substrate specificity" evidence="4">
    <location>
        <position position="159"/>
    </location>
</feature>
<evidence type="ECO:0000256" key="4">
    <source>
        <dbReference type="HAMAP-Rule" id="MF_00528"/>
    </source>
</evidence>
<dbReference type="SUPFAM" id="SSF52972">
    <property type="entry name" value="ITPase-like"/>
    <property type="match status" value="1"/>
</dbReference>
<comment type="cofactor">
    <cofactor evidence="1 4">
        <name>a divalent metal cation</name>
        <dbReference type="ChEBI" id="CHEBI:60240"/>
    </cofactor>
</comment>
<comment type="catalytic activity">
    <reaction evidence="4">
        <text>UTP + H2O = UMP + diphosphate + H(+)</text>
        <dbReference type="Rhea" id="RHEA:29395"/>
        <dbReference type="ChEBI" id="CHEBI:15377"/>
        <dbReference type="ChEBI" id="CHEBI:15378"/>
        <dbReference type="ChEBI" id="CHEBI:33019"/>
        <dbReference type="ChEBI" id="CHEBI:46398"/>
        <dbReference type="ChEBI" id="CHEBI:57865"/>
        <dbReference type="EC" id="3.6.1.9"/>
    </reaction>
</comment>
<proteinExistence type="inferred from homology"/>
<dbReference type="InterPro" id="IPR003697">
    <property type="entry name" value="Maf-like"/>
</dbReference>
<feature type="active site" description="Proton acceptor" evidence="4">
    <location>
        <position position="74"/>
    </location>
</feature>
<dbReference type="HAMAP" id="MF_00528">
    <property type="entry name" value="Maf"/>
    <property type="match status" value="1"/>
</dbReference>